<dbReference type="InterPro" id="IPR001567">
    <property type="entry name" value="Pept_M3A_M3B_dom"/>
</dbReference>
<dbReference type="GO" id="GO:0006518">
    <property type="term" value="P:peptide metabolic process"/>
    <property type="evidence" value="ECO:0007669"/>
    <property type="project" value="TreeGrafter"/>
</dbReference>
<evidence type="ECO:0000313" key="24">
    <source>
        <dbReference type="Proteomes" id="UP000265140"/>
    </source>
</evidence>
<keyword evidence="8 21" id="KW-0479">Metal-binding</keyword>
<comment type="cofactor">
    <cofactor evidence="21">
        <name>Zn(2+)</name>
        <dbReference type="ChEBI" id="CHEBI:29105"/>
    </cofactor>
    <text evidence="21">Binds 1 zinc ion.</text>
</comment>
<dbReference type="Gene3D" id="1.10.1370.10">
    <property type="entry name" value="Neurolysin, domain 3"/>
    <property type="match status" value="2"/>
</dbReference>
<evidence type="ECO:0000256" key="11">
    <source>
        <dbReference type="ARBA" id="ARBA00022837"/>
    </source>
</evidence>
<evidence type="ECO:0000256" key="18">
    <source>
        <dbReference type="ARBA" id="ARBA00023211"/>
    </source>
</evidence>
<sequence length="663" mass="75252">MSASKRLLYIANHRVFWTSIWRRKVTTWSPVGAAFNAKPLRRLESFDKNVGLFGVPELNSPAGFEVATKKALKDTQELLDKVCSSPPGVVTVESFDQLSDGLCKVADLADFVKVAHPDPSFRDAAEKTCIEIGTVVEKLNTNVDLCRSLKNLLDEKKVLDQLDPETRKVAELFMFDFEISGIHLDEKQRKEAVKLHVQLLDLSNKFLMGSHLPNRIAKSAIPEHIHRHFATEGSYVQIGGLHAESSDDLVREIAYRIFLYPNADMMDCLDDLLKCRNKLAKLVGYESYAHRALQGTMAKTPETVMKFLQSLTDKLSDRYNIEPSLYSPFFSLGSCMEGLNNLFTQLYGVSLNSEHPSAGEVWNEDVHKLVVVHETEGLLGYIYCDFFQRADKPHQDCHFTIRGGRQCQESGQYQLPVVVLMLSLPHPTKSAPTLLTPGMMENLFHEMGHAMHSMLGRTRYQHITGTRCSTDFAEVPSILMEFFAADYRVVNQFARHYQTGQPLPQNMVTRLCESKKVCGAADTQLQIFYSALDQIYHGEPQNRSTTDILKDTQQKFYGLPYIPNTAWQLRFGHLIGYGAKYYSYLMSRAVASMVWKQCFVKDPLNRDMGERYRREMLAHGGGKEPMLMVEGMLQRRPSIDDFVEALVSDLNPDFETFIMDSTS</sequence>
<evidence type="ECO:0000256" key="4">
    <source>
        <dbReference type="ARBA" id="ARBA00011245"/>
    </source>
</evidence>
<dbReference type="GO" id="GO:0006627">
    <property type="term" value="P:protein processing involved in protein targeting to mitochondrion"/>
    <property type="evidence" value="ECO:0007669"/>
    <property type="project" value="TreeGrafter"/>
</dbReference>
<evidence type="ECO:0000256" key="14">
    <source>
        <dbReference type="ARBA" id="ARBA00022990"/>
    </source>
</evidence>
<dbReference type="Bgee" id="ENSELUG00000018354">
    <property type="expression patterns" value="Expressed in liver and 15 other cell types or tissues"/>
</dbReference>
<evidence type="ECO:0000256" key="13">
    <source>
        <dbReference type="ARBA" id="ARBA00022946"/>
    </source>
</evidence>
<dbReference type="SUPFAM" id="SSF55486">
    <property type="entry name" value="Metalloproteases ('zincins'), catalytic domain"/>
    <property type="match status" value="1"/>
</dbReference>
<keyword evidence="17" id="KW-0496">Mitochondrion</keyword>
<keyword evidence="10 21" id="KW-0862">Zinc</keyword>
<evidence type="ECO:0000256" key="9">
    <source>
        <dbReference type="ARBA" id="ARBA00022801"/>
    </source>
</evidence>
<keyword evidence="12" id="KW-0460">Magnesium</keyword>
<dbReference type="Proteomes" id="UP000265140">
    <property type="component" value="Chromosome 1"/>
</dbReference>
<gene>
    <name evidence="23" type="primary">MIPEP</name>
</gene>
<keyword evidence="9 21" id="KW-0378">Hydrolase</keyword>
<keyword evidence="24" id="KW-1185">Reference proteome</keyword>
<feature type="domain" description="Peptidase M3A/M3B catalytic" evidence="22">
    <location>
        <begin position="242"/>
        <end position="316"/>
    </location>
</feature>
<keyword evidence="13" id="KW-0809">Transit peptide</keyword>
<evidence type="ECO:0000256" key="5">
    <source>
        <dbReference type="ARBA" id="ARBA00012441"/>
    </source>
</evidence>
<evidence type="ECO:0000313" key="23">
    <source>
        <dbReference type="Ensembl" id="ENSELUP00000060380.1"/>
    </source>
</evidence>
<keyword evidence="18" id="KW-0464">Manganese</keyword>
<keyword evidence="16 21" id="KW-0482">Metalloprotease</keyword>
<feature type="domain" description="Peptidase M3A/M3B catalytic" evidence="22">
    <location>
        <begin position="317"/>
        <end position="646"/>
    </location>
</feature>
<keyword evidence="14" id="KW-0007">Acetylation</keyword>
<reference evidence="23" key="4">
    <citation type="submission" date="2025-09" db="UniProtKB">
        <authorList>
            <consortium name="Ensembl"/>
        </authorList>
    </citation>
    <scope>IDENTIFICATION</scope>
</reference>
<evidence type="ECO:0000256" key="6">
    <source>
        <dbReference type="ARBA" id="ARBA00018046"/>
    </source>
</evidence>
<dbReference type="Gene3D" id="3.40.390.10">
    <property type="entry name" value="Collagenase (Catalytic Domain)"/>
    <property type="match status" value="1"/>
</dbReference>
<comment type="subcellular location">
    <subcellularLocation>
        <location evidence="2">Mitochondrion matrix</location>
    </subcellularLocation>
</comment>
<comment type="similarity">
    <text evidence="3 21">Belongs to the peptidase M3 family.</text>
</comment>
<evidence type="ECO:0000256" key="2">
    <source>
        <dbReference type="ARBA" id="ARBA00004305"/>
    </source>
</evidence>
<dbReference type="GO" id="GO:0005759">
    <property type="term" value="C:mitochondrial matrix"/>
    <property type="evidence" value="ECO:0007669"/>
    <property type="project" value="UniProtKB-SubCell"/>
</dbReference>
<dbReference type="InterPro" id="IPR045090">
    <property type="entry name" value="Pept_M3A_M3B"/>
</dbReference>
<evidence type="ECO:0000256" key="19">
    <source>
        <dbReference type="ARBA" id="ARBA00023285"/>
    </source>
</evidence>
<keyword evidence="19" id="KW-0170">Cobalt</keyword>
<evidence type="ECO:0000256" key="20">
    <source>
        <dbReference type="ARBA" id="ARBA00059424"/>
    </source>
</evidence>
<evidence type="ECO:0000256" key="1">
    <source>
        <dbReference type="ARBA" id="ARBA00000436"/>
    </source>
</evidence>
<comment type="subunit">
    <text evidence="4">Monomer.</text>
</comment>
<evidence type="ECO:0000256" key="15">
    <source>
        <dbReference type="ARBA" id="ARBA00023004"/>
    </source>
</evidence>
<keyword evidence="11" id="KW-0106">Calcium</keyword>
<comment type="function">
    <text evidence="20">Cleaves proteins, imported into the mitochondrion, to their mature size.</text>
</comment>
<evidence type="ECO:0000256" key="7">
    <source>
        <dbReference type="ARBA" id="ARBA00022670"/>
    </source>
</evidence>
<proteinExistence type="inferred from homology"/>
<dbReference type="GO" id="GO:0046872">
    <property type="term" value="F:metal ion binding"/>
    <property type="evidence" value="ECO:0007669"/>
    <property type="project" value="UniProtKB-UniRule"/>
</dbReference>
<dbReference type="CDD" id="cd06457">
    <property type="entry name" value="M3A_MIP"/>
    <property type="match status" value="1"/>
</dbReference>
<evidence type="ECO:0000259" key="22">
    <source>
        <dbReference type="Pfam" id="PF01432"/>
    </source>
</evidence>
<evidence type="ECO:0000256" key="8">
    <source>
        <dbReference type="ARBA" id="ARBA00022723"/>
    </source>
</evidence>
<dbReference type="FunFam" id="1.10.1370.10:FF:000026">
    <property type="entry name" value="Si:ch73-1a9.4"/>
    <property type="match status" value="1"/>
</dbReference>
<dbReference type="EC" id="3.4.24.59" evidence="5"/>
<protein>
    <recommendedName>
        <fullName evidence="6">Mitochondrial intermediate peptidase</fullName>
        <ecNumber evidence="5">3.4.24.59</ecNumber>
    </recommendedName>
</protein>
<keyword evidence="15" id="KW-0408">Iron</keyword>
<evidence type="ECO:0000256" key="12">
    <source>
        <dbReference type="ARBA" id="ARBA00022842"/>
    </source>
</evidence>
<dbReference type="InterPro" id="IPR024079">
    <property type="entry name" value="MetalloPept_cat_dom_sf"/>
</dbReference>
<dbReference type="InterPro" id="IPR024077">
    <property type="entry name" value="Neurolysin/TOP_dom2"/>
</dbReference>
<evidence type="ECO:0000256" key="21">
    <source>
        <dbReference type="RuleBase" id="RU003435"/>
    </source>
</evidence>
<reference evidence="23" key="2">
    <citation type="submission" date="2020-02" db="EMBL/GenBank/DDBJ databases">
        <title>Esox lucius (northern pike) genome, fEsoLuc1, primary haplotype.</title>
        <authorList>
            <person name="Myers G."/>
            <person name="Karagic N."/>
            <person name="Meyer A."/>
            <person name="Pippel M."/>
            <person name="Reichard M."/>
            <person name="Winkler S."/>
            <person name="Tracey A."/>
            <person name="Sims Y."/>
            <person name="Howe K."/>
            <person name="Rhie A."/>
            <person name="Formenti G."/>
            <person name="Durbin R."/>
            <person name="Fedrigo O."/>
            <person name="Jarvis E.D."/>
        </authorList>
    </citation>
    <scope>NUCLEOTIDE SEQUENCE [LARGE SCALE GENOMIC DNA]</scope>
</reference>
<dbReference type="Pfam" id="PF01432">
    <property type="entry name" value="Peptidase_M3"/>
    <property type="match status" value="2"/>
</dbReference>
<dbReference type="FunFam" id="3.40.390.10:FF:000013">
    <property type="entry name" value="Mitochondrial intermediate peptidase"/>
    <property type="match status" value="1"/>
</dbReference>
<dbReference type="PANTHER" id="PTHR11804:SF71">
    <property type="entry name" value="MITOCHONDRIAL INTERMEDIATE PEPTIDASE"/>
    <property type="match status" value="1"/>
</dbReference>
<dbReference type="PANTHER" id="PTHR11804">
    <property type="entry name" value="PROTEASE M3 THIMET OLIGOPEPTIDASE-RELATED"/>
    <property type="match status" value="1"/>
</dbReference>
<organism evidence="23 24">
    <name type="scientific">Esox lucius</name>
    <name type="common">Northern pike</name>
    <dbReference type="NCBI Taxonomy" id="8010"/>
    <lineage>
        <taxon>Eukaryota</taxon>
        <taxon>Metazoa</taxon>
        <taxon>Chordata</taxon>
        <taxon>Craniata</taxon>
        <taxon>Vertebrata</taxon>
        <taxon>Euteleostomi</taxon>
        <taxon>Actinopterygii</taxon>
        <taxon>Neopterygii</taxon>
        <taxon>Teleostei</taxon>
        <taxon>Protacanthopterygii</taxon>
        <taxon>Esociformes</taxon>
        <taxon>Esocidae</taxon>
        <taxon>Esox</taxon>
    </lineage>
</organism>
<dbReference type="InterPro" id="IPR033851">
    <property type="entry name" value="M3A_MIP"/>
</dbReference>
<reference evidence="23" key="3">
    <citation type="submission" date="2025-08" db="UniProtKB">
        <authorList>
            <consortium name="Ensembl"/>
        </authorList>
    </citation>
    <scope>IDENTIFICATION</scope>
</reference>
<dbReference type="GO" id="GO:0004222">
    <property type="term" value="F:metalloendopeptidase activity"/>
    <property type="evidence" value="ECO:0007669"/>
    <property type="project" value="UniProtKB-EC"/>
</dbReference>
<evidence type="ECO:0000256" key="17">
    <source>
        <dbReference type="ARBA" id="ARBA00023128"/>
    </source>
</evidence>
<evidence type="ECO:0000256" key="3">
    <source>
        <dbReference type="ARBA" id="ARBA00006040"/>
    </source>
</evidence>
<evidence type="ECO:0000256" key="10">
    <source>
        <dbReference type="ARBA" id="ARBA00022833"/>
    </source>
</evidence>
<evidence type="ECO:0000256" key="16">
    <source>
        <dbReference type="ARBA" id="ARBA00023049"/>
    </source>
</evidence>
<reference evidence="24" key="1">
    <citation type="journal article" date="2014" name="PLoS ONE">
        <title>The genome and linkage map of the northern pike (Esox lucius): conserved synteny revealed between the salmonid sister group and the Neoteleostei.</title>
        <authorList>
            <person name="Rondeau E.B."/>
            <person name="Minkley D.R."/>
            <person name="Leong J.S."/>
            <person name="Messmer A.M."/>
            <person name="Jantzen J.R."/>
            <person name="von Schalburg K.R."/>
            <person name="Lemon C."/>
            <person name="Bird N.H."/>
            <person name="Koop B.F."/>
        </authorList>
    </citation>
    <scope>NUCLEOTIDE SEQUENCE</scope>
</reference>
<dbReference type="Ensembl" id="ENSELUT00000048279.2">
    <property type="protein sequence ID" value="ENSELUP00000060380.1"/>
    <property type="gene ID" value="ENSELUG00000018354.3"/>
</dbReference>
<keyword evidence="7 21" id="KW-0645">Protease</keyword>
<accession>A0A6Q2Y4S3</accession>
<dbReference type="GeneTree" id="ENSGT00950000183171"/>
<name>A0A6Q2Y4S3_ESOLU</name>
<comment type="catalytic activity">
    <reaction evidence="1">
        <text>Release of an N-terminal octapeptide as second stage of processing of some proteins imported into the mitochondrion.</text>
        <dbReference type="EC" id="3.4.24.59"/>
    </reaction>
</comment>
<dbReference type="AlphaFoldDB" id="A0A6Q2Y4S3"/>